<proteinExistence type="inferred from homology"/>
<reference evidence="9" key="1">
    <citation type="submission" date="2018-06" db="EMBL/GenBank/DDBJ databases">
        <authorList>
            <person name="Zhirakovskaya E."/>
        </authorList>
    </citation>
    <scope>NUCLEOTIDE SEQUENCE</scope>
</reference>
<organism evidence="9">
    <name type="scientific">hydrothermal vent metagenome</name>
    <dbReference type="NCBI Taxonomy" id="652676"/>
    <lineage>
        <taxon>unclassified sequences</taxon>
        <taxon>metagenomes</taxon>
        <taxon>ecological metagenomes</taxon>
    </lineage>
</organism>
<keyword evidence="6" id="KW-0106">Calcium</keyword>
<dbReference type="CDD" id="cd16030">
    <property type="entry name" value="iduronate-2-sulfatase"/>
    <property type="match status" value="1"/>
</dbReference>
<dbReference type="InterPro" id="IPR000917">
    <property type="entry name" value="Sulfatase_N"/>
</dbReference>
<comment type="similarity">
    <text evidence="2">Belongs to the sulfatase family.</text>
</comment>
<dbReference type="Pfam" id="PF00884">
    <property type="entry name" value="Sulfatase"/>
    <property type="match status" value="1"/>
</dbReference>
<dbReference type="AlphaFoldDB" id="A0A3B1E692"/>
<keyword evidence="5" id="KW-0378">Hydrolase</keyword>
<feature type="region of interest" description="Disordered" evidence="7">
    <location>
        <begin position="156"/>
        <end position="195"/>
    </location>
</feature>
<comment type="cofactor">
    <cofactor evidence="1">
        <name>Ca(2+)</name>
        <dbReference type="ChEBI" id="CHEBI:29108"/>
    </cofactor>
</comment>
<gene>
    <name evidence="9" type="ORF">MNBD_PLANCTO02-2043</name>
</gene>
<dbReference type="SUPFAM" id="SSF53649">
    <property type="entry name" value="Alkaline phosphatase-like"/>
    <property type="match status" value="1"/>
</dbReference>
<keyword evidence="3" id="KW-0479">Metal-binding</keyword>
<evidence type="ECO:0000256" key="4">
    <source>
        <dbReference type="ARBA" id="ARBA00022729"/>
    </source>
</evidence>
<feature type="domain" description="Sulfatase N-terminal" evidence="8">
    <location>
        <begin position="48"/>
        <end position="397"/>
    </location>
</feature>
<feature type="compositionally biased region" description="Basic and acidic residues" evidence="7">
    <location>
        <begin position="177"/>
        <end position="195"/>
    </location>
</feature>
<keyword evidence="4" id="KW-0732">Signal</keyword>
<dbReference type="PANTHER" id="PTHR45953:SF1">
    <property type="entry name" value="IDURONATE 2-SULFATASE"/>
    <property type="match status" value="1"/>
</dbReference>
<evidence type="ECO:0000256" key="3">
    <source>
        <dbReference type="ARBA" id="ARBA00022723"/>
    </source>
</evidence>
<evidence type="ECO:0000256" key="1">
    <source>
        <dbReference type="ARBA" id="ARBA00001913"/>
    </source>
</evidence>
<dbReference type="InterPro" id="IPR017850">
    <property type="entry name" value="Alkaline_phosphatase_core_sf"/>
</dbReference>
<protein>
    <submittedName>
        <fullName evidence="9">Sulfatase</fullName>
    </submittedName>
</protein>
<dbReference type="GO" id="GO:0046872">
    <property type="term" value="F:metal ion binding"/>
    <property type="evidence" value="ECO:0007669"/>
    <property type="project" value="UniProtKB-KW"/>
</dbReference>
<accession>A0A3B1E692</accession>
<dbReference type="EMBL" id="UOGL01000226">
    <property type="protein sequence ID" value="VAX38587.1"/>
    <property type="molecule type" value="Genomic_DNA"/>
</dbReference>
<name>A0A3B1E692_9ZZZZ</name>
<dbReference type="GO" id="GO:0005737">
    <property type="term" value="C:cytoplasm"/>
    <property type="evidence" value="ECO:0007669"/>
    <property type="project" value="TreeGrafter"/>
</dbReference>
<evidence type="ECO:0000313" key="9">
    <source>
        <dbReference type="EMBL" id="VAX38587.1"/>
    </source>
</evidence>
<dbReference type="InterPro" id="IPR035874">
    <property type="entry name" value="IDS"/>
</dbReference>
<evidence type="ECO:0000256" key="5">
    <source>
        <dbReference type="ARBA" id="ARBA00022801"/>
    </source>
</evidence>
<evidence type="ECO:0000259" key="8">
    <source>
        <dbReference type="Pfam" id="PF00884"/>
    </source>
</evidence>
<dbReference type="GO" id="GO:0004423">
    <property type="term" value="F:iduronate-2-sulfatase activity"/>
    <property type="evidence" value="ECO:0007669"/>
    <property type="project" value="InterPro"/>
</dbReference>
<sequence length="515" mass="57516">MRNKIKSMTSAMKCLFLLIVSLQVLSPVVSLAAPKKQQGKNQQKQKYNILFIISDDLTSTALSCYGNKVCKTPNIDKLAKQGIRFTRAYCQGTYCGPSRASFLSGYYPHAIKMLGYKTPRPAIGQRATWPQHFKNNGYHTARISKIFHMGVPGGIEAGSDGEDDPASWSEKYNSKGPEWKAPGKGETLEGNPDGKKPVVGGNTFVVVEAKGDDMVHSDGKTSAKAVELIHKYKNMDKPFFLGVGFVRPHVPFVSPKSYYTPFLPYSNMVLPEKIKGDWDDIPKQGINYKTSLNMKMDTRRQKKAIGGYYASVAFMDRQVGKVMNALEKAGLREKTIIIFTSDHGYHLGEHDFWAKVSLLDESAQVPLIISVPGKQPAICHSLVELLDLYPTTASLCGLAAQKRLQGKDVSVLLDSPTKKVHDAAFSVNGKGALLRDDNWAFIAYTKSFRRKRKNRRGRNRKPLPAAYELYDIKKDPKQYTNLAENPKYANIVKEYQAKIKAKMKAVKENDLGLDY</sequence>
<dbReference type="PANTHER" id="PTHR45953">
    <property type="entry name" value="IDURONATE 2-SULFATASE"/>
    <property type="match status" value="1"/>
</dbReference>
<dbReference type="Gene3D" id="3.40.720.10">
    <property type="entry name" value="Alkaline Phosphatase, subunit A"/>
    <property type="match status" value="1"/>
</dbReference>
<evidence type="ECO:0000256" key="7">
    <source>
        <dbReference type="SAM" id="MobiDB-lite"/>
    </source>
</evidence>
<evidence type="ECO:0000256" key="6">
    <source>
        <dbReference type="ARBA" id="ARBA00022837"/>
    </source>
</evidence>
<evidence type="ECO:0000256" key="2">
    <source>
        <dbReference type="ARBA" id="ARBA00008779"/>
    </source>
</evidence>